<dbReference type="InterPro" id="IPR002347">
    <property type="entry name" value="SDR_fam"/>
</dbReference>
<evidence type="ECO:0000313" key="3">
    <source>
        <dbReference type="Proteomes" id="UP000214603"/>
    </source>
</evidence>
<sequence>MDIGLKGKRALVTGASRGIGRAIAEALAAEGCALQMLARNAEALDAAAAEIGRRYGVAVATHAIDLSRSGAAEEAAAQYADVDIVVNNAGSTPRGDILSVDEDAWRQGWDLKVFGYINLTREFYRHMQARGDGVIINIIGISAEKYEYAYAAGGTGNAALAAMTRIVGGASLDHGVRVLGVHPGWVETGKARRSLMGRAAAELGDEQRWPELVKSWPRGRLIQPEEVANVVAFLASPRAGAMSGTIVTVDAGFTSRGYPYVAKQPAPRKQA</sequence>
<dbReference type="AlphaFoldDB" id="A0A225MRQ8"/>
<evidence type="ECO:0000256" key="1">
    <source>
        <dbReference type="ARBA" id="ARBA00006484"/>
    </source>
</evidence>
<dbReference type="PRINTS" id="PR00081">
    <property type="entry name" value="GDHRDH"/>
</dbReference>
<dbReference type="Pfam" id="PF13561">
    <property type="entry name" value="adh_short_C2"/>
    <property type="match status" value="1"/>
</dbReference>
<comment type="similarity">
    <text evidence="1">Belongs to the short-chain dehydrogenases/reductases (SDR) family.</text>
</comment>
<evidence type="ECO:0000313" key="2">
    <source>
        <dbReference type="EMBL" id="OWT63925.1"/>
    </source>
</evidence>
<dbReference type="OrthoDB" id="9803333at2"/>
<dbReference type="NCBIfam" id="NF004779">
    <property type="entry name" value="PRK06125.1"/>
    <property type="match status" value="1"/>
</dbReference>
<keyword evidence="3" id="KW-1185">Reference proteome</keyword>
<dbReference type="FunFam" id="3.40.50.720:FF:000084">
    <property type="entry name" value="Short-chain dehydrogenase reductase"/>
    <property type="match status" value="1"/>
</dbReference>
<dbReference type="InterPro" id="IPR050259">
    <property type="entry name" value="SDR"/>
</dbReference>
<dbReference type="PANTHER" id="PTHR42879">
    <property type="entry name" value="3-OXOACYL-(ACYL-CARRIER-PROTEIN) REDUCTASE"/>
    <property type="match status" value="1"/>
</dbReference>
<dbReference type="PANTHER" id="PTHR42879:SF6">
    <property type="entry name" value="NADPH-DEPENDENT REDUCTASE BACG"/>
    <property type="match status" value="1"/>
</dbReference>
<gene>
    <name evidence="2" type="ORF">CEY11_06385</name>
</gene>
<dbReference type="InterPro" id="IPR036291">
    <property type="entry name" value="NAD(P)-bd_dom_sf"/>
</dbReference>
<protein>
    <submittedName>
        <fullName evidence="2">Short-chain dehydrogenase</fullName>
    </submittedName>
</protein>
<reference evidence="3" key="1">
    <citation type="submission" date="2017-06" db="EMBL/GenBank/DDBJ databases">
        <title>Herbaspirillum phytohormonus sp. nov., isolated from the root nodule of Robinia pseudoacacia in lead-zinc mine.</title>
        <authorList>
            <person name="Fan M."/>
            <person name="Lin Y."/>
        </authorList>
    </citation>
    <scope>NUCLEOTIDE SEQUENCE [LARGE SCALE GENOMIC DNA]</scope>
    <source>
        <strain evidence="3">SC-089</strain>
    </source>
</reference>
<name>A0A225MRQ8_9BURK</name>
<dbReference type="Gene3D" id="3.40.50.720">
    <property type="entry name" value="NAD(P)-binding Rossmann-like Domain"/>
    <property type="match status" value="1"/>
</dbReference>
<organism evidence="2 3">
    <name type="scientific">Candidimonas nitroreducens</name>
    <dbReference type="NCBI Taxonomy" id="683354"/>
    <lineage>
        <taxon>Bacteria</taxon>
        <taxon>Pseudomonadati</taxon>
        <taxon>Pseudomonadota</taxon>
        <taxon>Betaproteobacteria</taxon>
        <taxon>Burkholderiales</taxon>
        <taxon>Alcaligenaceae</taxon>
        <taxon>Candidimonas</taxon>
    </lineage>
</organism>
<dbReference type="Proteomes" id="UP000214603">
    <property type="component" value="Unassembled WGS sequence"/>
</dbReference>
<dbReference type="SUPFAM" id="SSF51735">
    <property type="entry name" value="NAD(P)-binding Rossmann-fold domains"/>
    <property type="match status" value="1"/>
</dbReference>
<comment type="caution">
    <text evidence="2">The sequence shown here is derived from an EMBL/GenBank/DDBJ whole genome shotgun (WGS) entry which is preliminary data.</text>
</comment>
<dbReference type="RefSeq" id="WP_088602505.1">
    <property type="nucleotide sequence ID" value="NZ_NJIH01000003.1"/>
</dbReference>
<proteinExistence type="inferred from homology"/>
<dbReference type="EMBL" id="NJIH01000003">
    <property type="protein sequence ID" value="OWT63925.1"/>
    <property type="molecule type" value="Genomic_DNA"/>
</dbReference>
<accession>A0A225MRQ8</accession>